<feature type="compositionally biased region" description="Low complexity" evidence="1">
    <location>
        <begin position="232"/>
        <end position="244"/>
    </location>
</feature>
<dbReference type="EMBL" id="LR905229">
    <property type="protein sequence ID" value="CAD7253357.1"/>
    <property type="molecule type" value="Genomic_DNA"/>
</dbReference>
<feature type="transmembrane region" description="Helical" evidence="2">
    <location>
        <begin position="12"/>
        <end position="31"/>
    </location>
</feature>
<reference evidence="3" key="1">
    <citation type="submission" date="2020-11" db="EMBL/GenBank/DDBJ databases">
        <authorList>
            <person name="Tran Van P."/>
        </authorList>
    </citation>
    <scope>NUCLEOTIDE SEQUENCE</scope>
</reference>
<keyword evidence="2" id="KW-0472">Membrane</keyword>
<dbReference type="EMBL" id="CAJPEV010005712">
    <property type="protein sequence ID" value="CAG0903437.1"/>
    <property type="molecule type" value="Genomic_DNA"/>
</dbReference>
<proteinExistence type="predicted"/>
<dbReference type="PANTHER" id="PTHR46953:SF1">
    <property type="entry name" value="G-PROTEIN COUPLED RECEPTOR MTH-LIKE 1-RELATED"/>
    <property type="match status" value="1"/>
</dbReference>
<protein>
    <submittedName>
        <fullName evidence="3">Uncharacterized protein</fullName>
    </submittedName>
</protein>
<dbReference type="InterPro" id="IPR052808">
    <property type="entry name" value="GPCR_Mth-like"/>
</dbReference>
<sequence length="338" mass="37370">MAASNVPALFVFYGNLAAFAWLSAMGFDVWLNVRRVSNRQTSPFQRGARFIFFYLYGYGVTACVFVIGCVVEFAPGIPSDTIKLGLDLNKQCWFGGCEPGYRGAVARPTPAPTPAPPCIRPWLPPISCRDDDDESSVDRASRLRQHGSCAAVPLSAERDPFRFLVLLAFLRFKLCARLHLLVDMIVAIALIAVSLSRSRCQALTMPAAWQQVMPLQWEEDEPVGEYGGTTPSGDEGYSDYSGGYDDYERSEGNAMDGERVDSQPVGNEDTAHLAHGLGLSGGDVPLTDSAQQQAKPANRENRSERRERRQTHLSIGGGRNSNRNTRRYSRPRTTIIWD</sequence>
<evidence type="ECO:0000256" key="2">
    <source>
        <dbReference type="SAM" id="Phobius"/>
    </source>
</evidence>
<dbReference type="AlphaFoldDB" id="A0A7R9AGI0"/>
<evidence type="ECO:0000313" key="4">
    <source>
        <dbReference type="Proteomes" id="UP000677054"/>
    </source>
</evidence>
<gene>
    <name evidence="3" type="ORF">DSTB1V02_LOCUS13107</name>
</gene>
<organism evidence="3">
    <name type="scientific">Darwinula stevensoni</name>
    <dbReference type="NCBI Taxonomy" id="69355"/>
    <lineage>
        <taxon>Eukaryota</taxon>
        <taxon>Metazoa</taxon>
        <taxon>Ecdysozoa</taxon>
        <taxon>Arthropoda</taxon>
        <taxon>Crustacea</taxon>
        <taxon>Oligostraca</taxon>
        <taxon>Ostracoda</taxon>
        <taxon>Podocopa</taxon>
        <taxon>Podocopida</taxon>
        <taxon>Darwinulocopina</taxon>
        <taxon>Darwinuloidea</taxon>
        <taxon>Darwinulidae</taxon>
        <taxon>Darwinula</taxon>
    </lineage>
</organism>
<evidence type="ECO:0000313" key="3">
    <source>
        <dbReference type="EMBL" id="CAD7253357.1"/>
    </source>
</evidence>
<keyword evidence="2" id="KW-1133">Transmembrane helix</keyword>
<feature type="compositionally biased region" description="Basic and acidic residues" evidence="1">
    <location>
        <begin position="246"/>
        <end position="261"/>
    </location>
</feature>
<keyword evidence="4" id="KW-1185">Reference proteome</keyword>
<dbReference type="OrthoDB" id="7683403at2759"/>
<name>A0A7R9AGI0_9CRUS</name>
<dbReference type="Gene3D" id="1.20.1070.10">
    <property type="entry name" value="Rhodopsin 7-helix transmembrane proteins"/>
    <property type="match status" value="1"/>
</dbReference>
<keyword evidence="2" id="KW-0812">Transmembrane</keyword>
<evidence type="ECO:0000256" key="1">
    <source>
        <dbReference type="SAM" id="MobiDB-lite"/>
    </source>
</evidence>
<feature type="transmembrane region" description="Helical" evidence="2">
    <location>
        <begin position="51"/>
        <end position="74"/>
    </location>
</feature>
<dbReference type="PANTHER" id="PTHR46953">
    <property type="entry name" value="G-PROTEIN COUPLED RECEPTOR MTH-LIKE 1-RELATED"/>
    <property type="match status" value="1"/>
</dbReference>
<feature type="region of interest" description="Disordered" evidence="1">
    <location>
        <begin position="221"/>
        <end position="338"/>
    </location>
</feature>
<feature type="compositionally biased region" description="Basic and acidic residues" evidence="1">
    <location>
        <begin position="297"/>
        <end position="307"/>
    </location>
</feature>
<accession>A0A7R9AGI0</accession>
<dbReference type="Proteomes" id="UP000677054">
    <property type="component" value="Unassembled WGS sequence"/>
</dbReference>